<dbReference type="Proteomes" id="UP000270924">
    <property type="component" value="Unassembled WGS sequence"/>
</dbReference>
<evidence type="ECO:0000256" key="1">
    <source>
        <dbReference type="SAM" id="MobiDB-lite"/>
    </source>
</evidence>
<proteinExistence type="predicted"/>
<dbReference type="InParanoid" id="A0A3P7G3F8"/>
<evidence type="ECO:0000313" key="2">
    <source>
        <dbReference type="EMBL" id="VDM17288.1"/>
    </source>
</evidence>
<dbReference type="EMBL" id="UYWW01009941">
    <property type="protein sequence ID" value="VDM17288.1"/>
    <property type="molecule type" value="Genomic_DNA"/>
</dbReference>
<gene>
    <name evidence="2" type="ORF">WBA_LOCUS9675</name>
</gene>
<organism evidence="2 3">
    <name type="scientific">Wuchereria bancrofti</name>
    <dbReference type="NCBI Taxonomy" id="6293"/>
    <lineage>
        <taxon>Eukaryota</taxon>
        <taxon>Metazoa</taxon>
        <taxon>Ecdysozoa</taxon>
        <taxon>Nematoda</taxon>
        <taxon>Chromadorea</taxon>
        <taxon>Rhabditida</taxon>
        <taxon>Spirurina</taxon>
        <taxon>Spiruromorpha</taxon>
        <taxon>Filarioidea</taxon>
        <taxon>Onchocercidae</taxon>
        <taxon>Wuchereria</taxon>
    </lineage>
</organism>
<feature type="region of interest" description="Disordered" evidence="1">
    <location>
        <begin position="1"/>
        <end position="31"/>
    </location>
</feature>
<keyword evidence="3" id="KW-1185">Reference proteome</keyword>
<reference evidence="2 3" key="1">
    <citation type="submission" date="2018-11" db="EMBL/GenBank/DDBJ databases">
        <authorList>
            <consortium name="Pathogen Informatics"/>
        </authorList>
    </citation>
    <scope>NUCLEOTIDE SEQUENCE [LARGE SCALE GENOMIC DNA]</scope>
</reference>
<sequence>MANQDQQVKMVHKDNQDHQDQQDNKGHQVIQVRKDQKDDVIIVHLHDWHPVIKQIEIQLLICFHHNSAYCDQ</sequence>
<feature type="compositionally biased region" description="Basic and acidic residues" evidence="1">
    <location>
        <begin position="11"/>
        <end position="31"/>
    </location>
</feature>
<protein>
    <submittedName>
        <fullName evidence="2">Uncharacterized protein</fullName>
    </submittedName>
</protein>
<name>A0A3P7G3F8_WUCBA</name>
<dbReference type="AlphaFoldDB" id="A0A3P7G3F8"/>
<evidence type="ECO:0000313" key="3">
    <source>
        <dbReference type="Proteomes" id="UP000270924"/>
    </source>
</evidence>
<accession>A0A3P7G3F8</accession>